<dbReference type="EMBL" id="CAJVQA010065688">
    <property type="protein sequence ID" value="CAG8831202.1"/>
    <property type="molecule type" value="Genomic_DNA"/>
</dbReference>
<comment type="caution">
    <text evidence="1">The sequence shown here is derived from an EMBL/GenBank/DDBJ whole genome shotgun (WGS) entry which is preliminary data.</text>
</comment>
<evidence type="ECO:0000313" key="1">
    <source>
        <dbReference type="EMBL" id="CAG8831202.1"/>
    </source>
</evidence>
<feature type="non-terminal residue" evidence="1">
    <location>
        <position position="252"/>
    </location>
</feature>
<keyword evidence="2" id="KW-1185">Reference proteome</keyword>
<dbReference type="Pfam" id="PF14516">
    <property type="entry name" value="AAA_35"/>
    <property type="match status" value="1"/>
</dbReference>
<proteinExistence type="predicted"/>
<dbReference type="InterPro" id="IPR027417">
    <property type="entry name" value="P-loop_NTPase"/>
</dbReference>
<name>A0A9N9KGT6_9GLOM</name>
<dbReference type="Gene3D" id="3.40.50.300">
    <property type="entry name" value="P-loop containing nucleotide triphosphate hydrolases"/>
    <property type="match status" value="1"/>
</dbReference>
<gene>
    <name evidence="1" type="ORF">CPELLU_LOCUS20703</name>
</gene>
<feature type="non-terminal residue" evidence="1">
    <location>
        <position position="1"/>
    </location>
</feature>
<reference evidence="1" key="1">
    <citation type="submission" date="2021-06" db="EMBL/GenBank/DDBJ databases">
        <authorList>
            <person name="Kallberg Y."/>
            <person name="Tangrot J."/>
            <person name="Rosling A."/>
        </authorList>
    </citation>
    <scope>NUCLEOTIDE SEQUENCE</scope>
    <source>
        <strain evidence="1">FL966</strain>
    </source>
</reference>
<dbReference type="SUPFAM" id="SSF52540">
    <property type="entry name" value="P-loop containing nucleoside triphosphate hydrolases"/>
    <property type="match status" value="1"/>
</dbReference>
<dbReference type="Proteomes" id="UP000789759">
    <property type="component" value="Unassembled WGS sequence"/>
</dbReference>
<dbReference type="OrthoDB" id="2399201at2759"/>
<accession>A0A9N9KGT6</accession>
<protein>
    <submittedName>
        <fullName evidence="1">16349_t:CDS:1</fullName>
    </submittedName>
</protein>
<sequence>LKGKRKAEEELVITKPKKRRWEVNGAIQPSIVHAVYFVDPIEESRPLLEKIQEGQFVALHGPRASGKTTRALMLKEQVQKEGLACIYASFEQVNLKNSVDVFWKTLGMALQRDAREFFGPLKNLSIKSATDFLNTFHRDQWKFSDTVILLDEFDMLYSAMEDVRTSCLTTFRSIKPSKQNYAIRSIIAIGIFSILHLNSNNLTTSPLNVNEPFRNPNFTLEQVQLLYKEFTDEYELTIDQEVIEDIYIQTNG</sequence>
<evidence type="ECO:0000313" key="2">
    <source>
        <dbReference type="Proteomes" id="UP000789759"/>
    </source>
</evidence>
<dbReference type="AlphaFoldDB" id="A0A9N9KGT6"/>
<organism evidence="1 2">
    <name type="scientific">Cetraspora pellucida</name>
    <dbReference type="NCBI Taxonomy" id="1433469"/>
    <lineage>
        <taxon>Eukaryota</taxon>
        <taxon>Fungi</taxon>
        <taxon>Fungi incertae sedis</taxon>
        <taxon>Mucoromycota</taxon>
        <taxon>Glomeromycotina</taxon>
        <taxon>Glomeromycetes</taxon>
        <taxon>Diversisporales</taxon>
        <taxon>Gigasporaceae</taxon>
        <taxon>Cetraspora</taxon>
    </lineage>
</organism>